<dbReference type="EMBL" id="JAACLJ010000009">
    <property type="protein sequence ID" value="KAF4581089.1"/>
    <property type="molecule type" value="Genomic_DNA"/>
</dbReference>
<name>A0A8H4VAT5_9HYPO</name>
<accession>A0A8H4VAT5</accession>
<comment type="caution">
    <text evidence="1">The sequence shown here is derived from an EMBL/GenBank/DDBJ whole genome shotgun (WGS) entry which is preliminary data.</text>
</comment>
<evidence type="ECO:0000313" key="1">
    <source>
        <dbReference type="EMBL" id="KAF4581089.1"/>
    </source>
</evidence>
<proteinExistence type="predicted"/>
<protein>
    <submittedName>
        <fullName evidence="1">Uncharacterized protein</fullName>
    </submittedName>
</protein>
<gene>
    <name evidence="1" type="ORF">GQ602_007226</name>
</gene>
<dbReference type="AlphaFoldDB" id="A0A8H4VAT5"/>
<reference evidence="1 2" key="1">
    <citation type="journal article" date="2020" name="G3 (Bethesda)">
        <title>Genetic Underpinnings of Host Manipulation by Ophiocordyceps as Revealed by Comparative Transcriptomics.</title>
        <authorList>
            <person name="Will I."/>
            <person name="Das B."/>
            <person name="Trinh T."/>
            <person name="Brachmann A."/>
            <person name="Ohm R.A."/>
            <person name="de Bekker C."/>
        </authorList>
    </citation>
    <scope>NUCLEOTIDE SEQUENCE [LARGE SCALE GENOMIC DNA]</scope>
    <source>
        <strain evidence="1 2">EC05</strain>
    </source>
</reference>
<dbReference type="Proteomes" id="UP000562929">
    <property type="component" value="Unassembled WGS sequence"/>
</dbReference>
<dbReference type="OrthoDB" id="10651099at2759"/>
<organism evidence="1 2">
    <name type="scientific">Ophiocordyceps camponoti-floridani</name>
    <dbReference type="NCBI Taxonomy" id="2030778"/>
    <lineage>
        <taxon>Eukaryota</taxon>
        <taxon>Fungi</taxon>
        <taxon>Dikarya</taxon>
        <taxon>Ascomycota</taxon>
        <taxon>Pezizomycotina</taxon>
        <taxon>Sordariomycetes</taxon>
        <taxon>Hypocreomycetidae</taxon>
        <taxon>Hypocreales</taxon>
        <taxon>Ophiocordycipitaceae</taxon>
        <taxon>Ophiocordyceps</taxon>
    </lineage>
</organism>
<evidence type="ECO:0000313" key="2">
    <source>
        <dbReference type="Proteomes" id="UP000562929"/>
    </source>
</evidence>
<keyword evidence="2" id="KW-1185">Reference proteome</keyword>
<sequence length="122" mass="13679">MSGKDAVKVRFADRPVETHIRESYPGVLSDKIDLGAVFGSQQVALVNLSNMTTIWTTQTPSQGSWNMQELILSAKCADPSKTDLSMEMLKFKSKSVTIGATSKREQTWEGQIRPQDWTFFSF</sequence>